<dbReference type="NCBIfam" id="TIGR00514">
    <property type="entry name" value="accC"/>
    <property type="match status" value="1"/>
</dbReference>
<keyword evidence="13" id="KW-0275">Fatty acid biosynthesis</keyword>
<protein>
    <recommendedName>
        <fullName evidence="4 13">Biotin carboxylase</fullName>
        <ecNumber evidence="4 13">6.3.4.14</ecNumber>
    </recommendedName>
    <alternativeName>
        <fullName evidence="13">Acetyl-coenzyme A carboxylase biotin carboxylase subunit A</fullName>
    </alternativeName>
</protein>
<dbReference type="PANTHER" id="PTHR48095:SF2">
    <property type="entry name" value="BIOTIN CARBOXYLASE, CHLOROPLASTIC"/>
    <property type="match status" value="1"/>
</dbReference>
<keyword evidence="13" id="KW-0444">Lipid biosynthesis</keyword>
<evidence type="ECO:0000256" key="3">
    <source>
        <dbReference type="ARBA" id="ARBA00011750"/>
    </source>
</evidence>
<dbReference type="Pfam" id="PF00289">
    <property type="entry name" value="Biotin_carb_N"/>
    <property type="match status" value="1"/>
</dbReference>
<keyword evidence="10 13" id="KW-0092">Biotin</keyword>
<evidence type="ECO:0000259" key="14">
    <source>
        <dbReference type="PROSITE" id="PS50975"/>
    </source>
</evidence>
<dbReference type="FunFam" id="3.30.1490.20:FF:000018">
    <property type="entry name" value="Biotin carboxylase"/>
    <property type="match status" value="1"/>
</dbReference>
<dbReference type="AlphaFoldDB" id="A0A6M8EA72"/>
<evidence type="ECO:0000313" key="17">
    <source>
        <dbReference type="Proteomes" id="UP000503483"/>
    </source>
</evidence>
<evidence type="ECO:0000259" key="15">
    <source>
        <dbReference type="PROSITE" id="PS50979"/>
    </source>
</evidence>
<keyword evidence="6" id="KW-0479">Metal-binding</keyword>
<dbReference type="GO" id="GO:0004075">
    <property type="term" value="F:biotin carboxylase activity"/>
    <property type="evidence" value="ECO:0007669"/>
    <property type="project" value="UniProtKB-EC"/>
</dbReference>
<dbReference type="UniPathway" id="UPA00655">
    <property type="reaction ID" value="UER00711"/>
</dbReference>
<organism evidence="16 17">
    <name type="scientific">Arcobacter acticola</name>
    <dbReference type="NCBI Taxonomy" id="1849015"/>
    <lineage>
        <taxon>Bacteria</taxon>
        <taxon>Pseudomonadati</taxon>
        <taxon>Campylobacterota</taxon>
        <taxon>Epsilonproteobacteria</taxon>
        <taxon>Campylobacterales</taxon>
        <taxon>Arcobacteraceae</taxon>
        <taxon>Arcobacter</taxon>
    </lineage>
</organism>
<dbReference type="Pfam" id="PF02786">
    <property type="entry name" value="CPSase_L_D2"/>
    <property type="match status" value="1"/>
</dbReference>
<evidence type="ECO:0000256" key="4">
    <source>
        <dbReference type="ARBA" id="ARBA00013263"/>
    </source>
</evidence>
<name>A0A6M8EA72_9BACT</name>
<dbReference type="SUPFAM" id="SSF56059">
    <property type="entry name" value="Glutathione synthetase ATP-binding domain-like"/>
    <property type="match status" value="1"/>
</dbReference>
<reference evidence="16 17" key="1">
    <citation type="submission" date="2019-08" db="EMBL/GenBank/DDBJ databases">
        <title>Complete genome sequence of Arcobacter acticola.</title>
        <authorList>
            <person name="Miller W."/>
        </authorList>
    </citation>
    <scope>NUCLEOTIDE SEQUENCE [LARGE SCALE GENOMIC DNA]</scope>
    <source>
        <strain evidence="16 17">KCTC 52212</strain>
    </source>
</reference>
<dbReference type="InterPro" id="IPR011054">
    <property type="entry name" value="Rudment_hybrid_motif"/>
</dbReference>
<keyword evidence="8 12" id="KW-0067">ATP-binding</keyword>
<dbReference type="InterPro" id="IPR051602">
    <property type="entry name" value="ACC_Biotin_Carboxylase"/>
</dbReference>
<dbReference type="PROSITE" id="PS50975">
    <property type="entry name" value="ATP_GRASP"/>
    <property type="match status" value="1"/>
</dbReference>
<dbReference type="EMBL" id="CP042652">
    <property type="protein sequence ID" value="QKE27350.1"/>
    <property type="molecule type" value="Genomic_DNA"/>
</dbReference>
<dbReference type="SMART" id="SM00878">
    <property type="entry name" value="Biotin_carb_C"/>
    <property type="match status" value="1"/>
</dbReference>
<dbReference type="Proteomes" id="UP000503483">
    <property type="component" value="Chromosome"/>
</dbReference>
<keyword evidence="13" id="KW-0276">Fatty acid metabolism</keyword>
<dbReference type="NCBIfam" id="NF006286">
    <property type="entry name" value="PRK08462.1"/>
    <property type="match status" value="1"/>
</dbReference>
<evidence type="ECO:0000256" key="13">
    <source>
        <dbReference type="RuleBase" id="RU365063"/>
    </source>
</evidence>
<comment type="function">
    <text evidence="1 13">This protein is a component of the acetyl coenzyme A carboxylase complex; first, biotin carboxylase catalyzes the carboxylation of the carrier protein and then the transcarboxylase transfers the carboxyl group to form malonyl-CoA.</text>
</comment>
<proteinExistence type="predicted"/>
<dbReference type="PROSITE" id="PS50979">
    <property type="entry name" value="BC"/>
    <property type="match status" value="1"/>
</dbReference>
<comment type="subunit">
    <text evidence="3 13">Acetyl-CoA carboxylase is a heterohexamer of biotin carboxyl carrier protein, biotin carboxylase and the two subunits of carboxyl transferase in a 2:2 complex.</text>
</comment>
<keyword evidence="9" id="KW-0460">Magnesium</keyword>
<evidence type="ECO:0000256" key="9">
    <source>
        <dbReference type="ARBA" id="ARBA00022842"/>
    </source>
</evidence>
<dbReference type="GO" id="GO:0046872">
    <property type="term" value="F:metal ion binding"/>
    <property type="evidence" value="ECO:0007669"/>
    <property type="project" value="UniProtKB-KW"/>
</dbReference>
<dbReference type="PROSITE" id="PS00867">
    <property type="entry name" value="CPSASE_2"/>
    <property type="match status" value="1"/>
</dbReference>
<dbReference type="InterPro" id="IPR005482">
    <property type="entry name" value="Biotin_COase_C"/>
</dbReference>
<dbReference type="InterPro" id="IPR011764">
    <property type="entry name" value="Biotin_carboxylation_dom"/>
</dbReference>
<keyword evidence="17" id="KW-1185">Reference proteome</keyword>
<dbReference type="KEGG" id="paco:AACT_0116"/>
<dbReference type="PANTHER" id="PTHR48095">
    <property type="entry name" value="PYRUVATE CARBOXYLASE SUBUNIT A"/>
    <property type="match status" value="1"/>
</dbReference>
<evidence type="ECO:0000256" key="6">
    <source>
        <dbReference type="ARBA" id="ARBA00022723"/>
    </source>
</evidence>
<gene>
    <name evidence="16" type="primary">accC</name>
    <name evidence="16" type="ORF">AACT_0116</name>
</gene>
<evidence type="ECO:0000256" key="10">
    <source>
        <dbReference type="ARBA" id="ARBA00023267"/>
    </source>
</evidence>
<evidence type="ECO:0000256" key="12">
    <source>
        <dbReference type="PROSITE-ProRule" id="PRU00409"/>
    </source>
</evidence>
<evidence type="ECO:0000256" key="2">
    <source>
        <dbReference type="ARBA" id="ARBA00004956"/>
    </source>
</evidence>
<keyword evidence="13" id="KW-0443">Lipid metabolism</keyword>
<keyword evidence="5 13" id="KW-0436">Ligase</keyword>
<dbReference type="InterPro" id="IPR011761">
    <property type="entry name" value="ATP-grasp"/>
</dbReference>
<evidence type="ECO:0000256" key="7">
    <source>
        <dbReference type="ARBA" id="ARBA00022741"/>
    </source>
</evidence>
<dbReference type="RefSeq" id="WP_172123975.1">
    <property type="nucleotide sequence ID" value="NZ_CP042652.1"/>
</dbReference>
<feature type="domain" description="ATP-grasp" evidence="14">
    <location>
        <begin position="122"/>
        <end position="319"/>
    </location>
</feature>
<evidence type="ECO:0000256" key="11">
    <source>
        <dbReference type="ARBA" id="ARBA00048600"/>
    </source>
</evidence>
<dbReference type="GO" id="GO:0006633">
    <property type="term" value="P:fatty acid biosynthetic process"/>
    <property type="evidence" value="ECO:0007669"/>
    <property type="project" value="UniProtKB-KW"/>
</dbReference>
<evidence type="ECO:0000256" key="1">
    <source>
        <dbReference type="ARBA" id="ARBA00003761"/>
    </source>
</evidence>
<feature type="domain" description="Biotin carboxylation" evidence="15">
    <location>
        <begin position="3"/>
        <end position="446"/>
    </location>
</feature>
<dbReference type="InterPro" id="IPR005481">
    <property type="entry name" value="BC-like_N"/>
</dbReference>
<comment type="pathway">
    <text evidence="2 13">Lipid metabolism; malonyl-CoA biosynthesis; malonyl-CoA from acetyl-CoA: step 1/1.</text>
</comment>
<dbReference type="NCBIfam" id="NF006367">
    <property type="entry name" value="PRK08591.1"/>
    <property type="match status" value="1"/>
</dbReference>
<comment type="catalytic activity">
    <reaction evidence="11 13">
        <text>N(6)-biotinyl-L-lysyl-[protein] + hydrogencarbonate + ATP = N(6)-carboxybiotinyl-L-lysyl-[protein] + ADP + phosphate + H(+)</text>
        <dbReference type="Rhea" id="RHEA:13501"/>
        <dbReference type="Rhea" id="RHEA-COMP:10505"/>
        <dbReference type="Rhea" id="RHEA-COMP:10506"/>
        <dbReference type="ChEBI" id="CHEBI:15378"/>
        <dbReference type="ChEBI" id="CHEBI:17544"/>
        <dbReference type="ChEBI" id="CHEBI:30616"/>
        <dbReference type="ChEBI" id="CHEBI:43474"/>
        <dbReference type="ChEBI" id="CHEBI:83144"/>
        <dbReference type="ChEBI" id="CHEBI:83145"/>
        <dbReference type="ChEBI" id="CHEBI:456216"/>
        <dbReference type="EC" id="6.3.4.14"/>
    </reaction>
</comment>
<evidence type="ECO:0000313" key="16">
    <source>
        <dbReference type="EMBL" id="QKE27350.1"/>
    </source>
</evidence>
<dbReference type="GO" id="GO:0005524">
    <property type="term" value="F:ATP binding"/>
    <property type="evidence" value="ECO:0007669"/>
    <property type="project" value="UniProtKB-UniRule"/>
</dbReference>
<evidence type="ECO:0000256" key="8">
    <source>
        <dbReference type="ARBA" id="ARBA00022840"/>
    </source>
</evidence>
<dbReference type="FunFam" id="3.40.50.20:FF:000010">
    <property type="entry name" value="Propionyl-CoA carboxylase subunit alpha"/>
    <property type="match status" value="1"/>
</dbReference>
<dbReference type="InterPro" id="IPR016185">
    <property type="entry name" value="PreATP-grasp_dom_sf"/>
</dbReference>
<dbReference type="Gene3D" id="3.30.470.20">
    <property type="entry name" value="ATP-grasp fold, B domain"/>
    <property type="match status" value="1"/>
</dbReference>
<dbReference type="InterPro" id="IPR004549">
    <property type="entry name" value="Acetyl_CoA_COase_biotin_COase"/>
</dbReference>
<keyword evidence="7 12" id="KW-0547">Nucleotide-binding</keyword>
<dbReference type="Pfam" id="PF02785">
    <property type="entry name" value="Biotin_carb_C"/>
    <property type="match status" value="1"/>
</dbReference>
<sequence length="450" mass="50114">MAEIKKILIANRGEIVQRAIRTIREMGKKSVVVYSAGDKNASYLKHADEAVCIGGAKSSESYLNIPAIITAAEMTGCDAIFPGYGFLSENQDFVEICQLHNIKFIGPSVEVMEKMADKSKAKDEMIKAGVPVVPGSKGAVHSVEEGRRVALEIGYPIMAKASAGGGGRGMRLIENEDKFDQLFTAASSEALAAFGDGTMYLERFINNPRHIEVQVVGDSHGNAIHIGERDCSLQRRHQKVIEESPAILLNDETRAKLHDVAVKATKYLKYEGAGTFEFLADDKQNIYFMEMNTRLQVEHPVSEMVSGIDIVELMIKVAEGEKVPPQESIKFRGHAIECRITAEDPNSFLPSPGKVTQWMVPGGRNVRVDSHVYAGYVVPPYYDSMIGKLIVWGRDRNKAINIMKRALAEFEVEGIRTTIPFHQKMMENEDFISNDYDTKYLENYKKLEDL</sequence>
<dbReference type="InterPro" id="IPR005479">
    <property type="entry name" value="CPAse_ATP-bd"/>
</dbReference>
<dbReference type="SUPFAM" id="SSF52440">
    <property type="entry name" value="PreATP-grasp domain"/>
    <property type="match status" value="1"/>
</dbReference>
<dbReference type="GO" id="GO:2001295">
    <property type="term" value="P:malonyl-CoA biosynthetic process"/>
    <property type="evidence" value="ECO:0007669"/>
    <property type="project" value="UniProtKB-UniPathway"/>
</dbReference>
<evidence type="ECO:0000256" key="5">
    <source>
        <dbReference type="ARBA" id="ARBA00022598"/>
    </source>
</evidence>
<dbReference type="SUPFAM" id="SSF51246">
    <property type="entry name" value="Rudiment single hybrid motif"/>
    <property type="match status" value="1"/>
</dbReference>
<accession>A0A6M8EA72</accession>
<dbReference type="EC" id="6.3.4.14" evidence="4 13"/>